<keyword evidence="1" id="KW-0812">Transmembrane</keyword>
<keyword evidence="3" id="KW-1185">Reference proteome</keyword>
<evidence type="ECO:0000313" key="2">
    <source>
        <dbReference type="EMBL" id="MDQ2584977.1"/>
    </source>
</evidence>
<dbReference type="Proteomes" id="UP001225605">
    <property type="component" value="Unassembled WGS sequence"/>
</dbReference>
<evidence type="ECO:0000256" key="1">
    <source>
        <dbReference type="SAM" id="Phobius"/>
    </source>
</evidence>
<proteinExistence type="predicted"/>
<accession>A0ABU0WYN4</accession>
<evidence type="ECO:0008006" key="4">
    <source>
        <dbReference type="Google" id="ProtNLM"/>
    </source>
</evidence>
<dbReference type="PROSITE" id="PS51257">
    <property type="entry name" value="PROKAR_LIPOPROTEIN"/>
    <property type="match status" value="1"/>
</dbReference>
<protein>
    <recommendedName>
        <fullName evidence="4">TPM domain-containing protein</fullName>
    </recommendedName>
</protein>
<dbReference type="EMBL" id="NSDM01000005">
    <property type="protein sequence ID" value="MDQ2584977.1"/>
    <property type="molecule type" value="Genomic_DNA"/>
</dbReference>
<keyword evidence="1" id="KW-0472">Membrane</keyword>
<evidence type="ECO:0000313" key="3">
    <source>
        <dbReference type="Proteomes" id="UP001225605"/>
    </source>
</evidence>
<gene>
    <name evidence="2" type="ORF">CKY47_13490</name>
</gene>
<organism evidence="2 3">
    <name type="scientific">Saccharothrix yanglingensis</name>
    <dbReference type="NCBI Taxonomy" id="659496"/>
    <lineage>
        <taxon>Bacteria</taxon>
        <taxon>Bacillati</taxon>
        <taxon>Actinomycetota</taxon>
        <taxon>Actinomycetes</taxon>
        <taxon>Pseudonocardiales</taxon>
        <taxon>Pseudonocardiaceae</taxon>
        <taxon>Saccharothrix</taxon>
    </lineage>
</organism>
<keyword evidence="1" id="KW-1133">Transmembrane helix</keyword>
<reference evidence="2 3" key="1">
    <citation type="submission" date="2017-06" db="EMBL/GenBank/DDBJ databases">
        <title>Cultured bacterium strain Saccharothrix yanglingensis Hhs.015.</title>
        <authorList>
            <person name="Xia Y."/>
        </authorList>
    </citation>
    <scope>NUCLEOTIDE SEQUENCE [LARGE SCALE GENOMIC DNA]</scope>
    <source>
        <strain evidence="2 3">Hhs.015</strain>
    </source>
</reference>
<comment type="caution">
    <text evidence="2">The sequence shown here is derived from an EMBL/GenBank/DDBJ whole genome shotgun (WGS) entry which is preliminary data.</text>
</comment>
<sequence>MVKRLTTPFGLAVLGCLLLAGWATWTGGAFDGPIARDVRGSSVYAAPGVDLDEAAAERVLGNRRLVVVFLEPGAEDLRSACRAVDGAAEGTVVLVLSREGVDGDDYDRYGCALLPGRDDENFGKAVVAEMTIARGVDQFPDRPLEALKVVAVNYDLLVRAGTVPDGARVVSPSLPRYLIAGAALAGVVVGAAGLYFGARRAGTAVADLGARRATDTDTRATLNAASAVLAQQIVALDRDHPGRAPDEHRHLVADYARLMASAEQDPATLLPQVERLSRRCARLADARREARAAKPL</sequence>
<feature type="transmembrane region" description="Helical" evidence="1">
    <location>
        <begin position="177"/>
        <end position="198"/>
    </location>
</feature>
<name>A0ABU0WYN4_9PSEU</name>